<comment type="similarity">
    <text evidence="1">Belongs to the ADP-ribosylglycohydrolase family.</text>
</comment>
<gene>
    <name evidence="4" type="ORF">ENK37_06645</name>
</gene>
<dbReference type="Pfam" id="PF03747">
    <property type="entry name" value="ADP_ribosyl_GH"/>
    <property type="match status" value="1"/>
</dbReference>
<name>A0A7C4ZDK0_9DEIN</name>
<comment type="cofactor">
    <cofactor evidence="3">
        <name>Mg(2+)</name>
        <dbReference type="ChEBI" id="CHEBI:18420"/>
    </cofactor>
    <text evidence="3">Binds 2 magnesium ions per subunit.</text>
</comment>
<feature type="binding site" evidence="3">
    <location>
        <position position="112"/>
    </location>
    <ligand>
        <name>Mg(2+)</name>
        <dbReference type="ChEBI" id="CHEBI:18420"/>
        <label>1</label>
    </ligand>
</feature>
<organism evidence="4">
    <name type="scientific">Oceanithermus profundus</name>
    <dbReference type="NCBI Taxonomy" id="187137"/>
    <lineage>
        <taxon>Bacteria</taxon>
        <taxon>Thermotogati</taxon>
        <taxon>Deinococcota</taxon>
        <taxon>Deinococci</taxon>
        <taxon>Thermales</taxon>
        <taxon>Thermaceae</taxon>
        <taxon>Oceanithermus</taxon>
    </lineage>
</organism>
<dbReference type="GO" id="GO:0016787">
    <property type="term" value="F:hydrolase activity"/>
    <property type="evidence" value="ECO:0007669"/>
    <property type="project" value="UniProtKB-KW"/>
</dbReference>
<dbReference type="PANTHER" id="PTHR16222:SF24">
    <property type="entry name" value="ADP-RIBOSYLHYDROLASE ARH3"/>
    <property type="match status" value="1"/>
</dbReference>
<proteinExistence type="inferred from homology"/>
<evidence type="ECO:0008006" key="5">
    <source>
        <dbReference type="Google" id="ProtNLM"/>
    </source>
</evidence>
<dbReference type="SUPFAM" id="SSF101478">
    <property type="entry name" value="ADP-ribosylglycohydrolase"/>
    <property type="match status" value="1"/>
</dbReference>
<comment type="caution">
    <text evidence="4">The sequence shown here is derived from an EMBL/GenBank/DDBJ whole genome shotgun (WGS) entry which is preliminary data.</text>
</comment>
<dbReference type="InterPro" id="IPR036705">
    <property type="entry name" value="Ribosyl_crysJ1_sf"/>
</dbReference>
<keyword evidence="3" id="KW-0479">Metal-binding</keyword>
<evidence type="ECO:0000256" key="2">
    <source>
        <dbReference type="ARBA" id="ARBA00022801"/>
    </source>
</evidence>
<sequence length="369" mass="39710">MRGARTRCRFKGCWANVWTTVRRRIEGVEAAWERAKRVLSEEGWNLEAFEQPLSWPFAPRPLSISKARGTLYGVAIGDALGAAAEGQSRSKLAARPVHRLEPHHGLPAGSVTDDTQLTLALAESVLACGTPDPEDLVRRFLDVAPRLVGGGWATRQALERLGRGAAWWLAGSASAGNGAAMRAAPVGLFFETPDAIRKAALLQAIVTHRDRTAVASAVVHALWVGWLARGGPATPAALGWLTEAVAGLERPLAVRQRGRKHATLAGRLREVERFVGRPQEALDHFRTGAFVLESLPSAAAVFLSFPETPEDAYLTLVNAGGDTDTMAALAGAWLGAHLGDRKLRSRTPSDWWEVNVAAEIERISRLGAS</sequence>
<dbReference type="Proteomes" id="UP000885759">
    <property type="component" value="Unassembled WGS sequence"/>
</dbReference>
<feature type="binding site" evidence="3">
    <location>
        <position position="114"/>
    </location>
    <ligand>
        <name>Mg(2+)</name>
        <dbReference type="ChEBI" id="CHEBI:18420"/>
        <label>1</label>
    </ligand>
</feature>
<dbReference type="EMBL" id="DRPZ01000175">
    <property type="protein sequence ID" value="HGY09712.1"/>
    <property type="molecule type" value="Genomic_DNA"/>
</dbReference>
<dbReference type="PANTHER" id="PTHR16222">
    <property type="entry name" value="ADP-RIBOSYLGLYCOHYDROLASE"/>
    <property type="match status" value="1"/>
</dbReference>
<keyword evidence="3" id="KW-0460">Magnesium</keyword>
<dbReference type="AlphaFoldDB" id="A0A7C4ZDK0"/>
<feature type="binding site" evidence="3">
    <location>
        <position position="113"/>
    </location>
    <ligand>
        <name>Mg(2+)</name>
        <dbReference type="ChEBI" id="CHEBI:18420"/>
        <label>1</label>
    </ligand>
</feature>
<dbReference type="InterPro" id="IPR005502">
    <property type="entry name" value="Ribosyl_crysJ1"/>
</dbReference>
<dbReference type="GO" id="GO:0046872">
    <property type="term" value="F:metal ion binding"/>
    <property type="evidence" value="ECO:0007669"/>
    <property type="project" value="UniProtKB-KW"/>
</dbReference>
<protein>
    <recommendedName>
        <fullName evidence="5">ADP-ribosylglycohydrolase family protein</fullName>
    </recommendedName>
</protein>
<feature type="binding site" evidence="3">
    <location>
        <position position="324"/>
    </location>
    <ligand>
        <name>Mg(2+)</name>
        <dbReference type="ChEBI" id="CHEBI:18420"/>
        <label>1</label>
    </ligand>
</feature>
<dbReference type="Gene3D" id="1.10.4080.10">
    <property type="entry name" value="ADP-ribosylation/Crystallin J1"/>
    <property type="match status" value="1"/>
</dbReference>
<reference evidence="4" key="1">
    <citation type="journal article" date="2020" name="mSystems">
        <title>Genome- and Community-Level Interaction Insights into Carbon Utilization and Element Cycling Functions of Hydrothermarchaeota in Hydrothermal Sediment.</title>
        <authorList>
            <person name="Zhou Z."/>
            <person name="Liu Y."/>
            <person name="Xu W."/>
            <person name="Pan J."/>
            <person name="Luo Z.H."/>
            <person name="Li M."/>
        </authorList>
    </citation>
    <scope>NUCLEOTIDE SEQUENCE [LARGE SCALE GENOMIC DNA]</scope>
    <source>
        <strain evidence="4">HyVt-570</strain>
    </source>
</reference>
<evidence type="ECO:0000313" key="4">
    <source>
        <dbReference type="EMBL" id="HGY09712.1"/>
    </source>
</evidence>
<feature type="binding site" evidence="3">
    <location>
        <position position="322"/>
    </location>
    <ligand>
        <name>Mg(2+)</name>
        <dbReference type="ChEBI" id="CHEBI:18420"/>
        <label>1</label>
    </ligand>
</feature>
<dbReference type="InterPro" id="IPR050792">
    <property type="entry name" value="ADP-ribosylglycohydrolase"/>
</dbReference>
<evidence type="ECO:0000256" key="3">
    <source>
        <dbReference type="PIRSR" id="PIRSR605502-1"/>
    </source>
</evidence>
<evidence type="ECO:0000256" key="1">
    <source>
        <dbReference type="ARBA" id="ARBA00010702"/>
    </source>
</evidence>
<keyword evidence="2" id="KW-0378">Hydrolase</keyword>
<feature type="binding site" evidence="3">
    <location>
        <position position="325"/>
    </location>
    <ligand>
        <name>Mg(2+)</name>
        <dbReference type="ChEBI" id="CHEBI:18420"/>
        <label>1</label>
    </ligand>
</feature>
<accession>A0A7C4ZDK0</accession>